<dbReference type="PANTHER" id="PTHR43833">
    <property type="entry name" value="POTASSIUM CHANNEL PROTEIN 2-RELATED-RELATED"/>
    <property type="match status" value="1"/>
</dbReference>
<dbReference type="AlphaFoldDB" id="A0A5C5Z0L6"/>
<dbReference type="SUPFAM" id="SSF51735">
    <property type="entry name" value="NAD(P)-binding Rossmann-fold domains"/>
    <property type="match status" value="1"/>
</dbReference>
<dbReference type="InterPro" id="IPR006037">
    <property type="entry name" value="RCK_C"/>
</dbReference>
<dbReference type="InterPro" id="IPR003148">
    <property type="entry name" value="RCK_N"/>
</dbReference>
<evidence type="ECO:0000313" key="3">
    <source>
        <dbReference type="EMBL" id="TWT80710.1"/>
    </source>
</evidence>
<accession>A0A5C5Z0L6</accession>
<dbReference type="InterPro" id="IPR036721">
    <property type="entry name" value="RCK_C_sf"/>
</dbReference>
<evidence type="ECO:0000259" key="1">
    <source>
        <dbReference type="PROSITE" id="PS51201"/>
    </source>
</evidence>
<dbReference type="InterPro" id="IPR050721">
    <property type="entry name" value="Trk_Ktr_HKT_K-transport"/>
</dbReference>
<feature type="domain" description="RCK C-terminal" evidence="2">
    <location>
        <begin position="130"/>
        <end position="213"/>
    </location>
</feature>
<evidence type="ECO:0000313" key="4">
    <source>
        <dbReference type="Proteomes" id="UP000315010"/>
    </source>
</evidence>
<dbReference type="PROSITE" id="PS51201">
    <property type="entry name" value="RCK_N"/>
    <property type="match status" value="1"/>
</dbReference>
<dbReference type="GO" id="GO:0006813">
    <property type="term" value="P:potassium ion transport"/>
    <property type="evidence" value="ECO:0007669"/>
    <property type="project" value="InterPro"/>
</dbReference>
<dbReference type="PROSITE" id="PS51202">
    <property type="entry name" value="RCK_C"/>
    <property type="match status" value="1"/>
</dbReference>
<organism evidence="3 4">
    <name type="scientific">Novipirellula herctigrandis</name>
    <dbReference type="NCBI Taxonomy" id="2527986"/>
    <lineage>
        <taxon>Bacteria</taxon>
        <taxon>Pseudomonadati</taxon>
        <taxon>Planctomycetota</taxon>
        <taxon>Planctomycetia</taxon>
        <taxon>Pirellulales</taxon>
        <taxon>Pirellulaceae</taxon>
        <taxon>Novipirellula</taxon>
    </lineage>
</organism>
<dbReference type="Pfam" id="PF02080">
    <property type="entry name" value="TrkA_C"/>
    <property type="match status" value="1"/>
</dbReference>
<proteinExistence type="predicted"/>
<dbReference type="Pfam" id="PF02254">
    <property type="entry name" value="TrkA_N"/>
    <property type="match status" value="1"/>
</dbReference>
<dbReference type="PANTHER" id="PTHR43833:SF7">
    <property type="entry name" value="KTR SYSTEM POTASSIUM UPTAKE PROTEIN C"/>
    <property type="match status" value="1"/>
</dbReference>
<gene>
    <name evidence="3" type="primary">ktrA</name>
    <name evidence="3" type="ORF">CA13_21560</name>
</gene>
<name>A0A5C5Z0L6_9BACT</name>
<reference evidence="3 4" key="1">
    <citation type="submission" date="2019-02" db="EMBL/GenBank/DDBJ databases">
        <title>Deep-cultivation of Planctomycetes and their phenomic and genomic characterization uncovers novel biology.</title>
        <authorList>
            <person name="Wiegand S."/>
            <person name="Jogler M."/>
            <person name="Boedeker C."/>
            <person name="Pinto D."/>
            <person name="Vollmers J."/>
            <person name="Rivas-Marin E."/>
            <person name="Kohn T."/>
            <person name="Peeters S.H."/>
            <person name="Heuer A."/>
            <person name="Rast P."/>
            <person name="Oberbeckmann S."/>
            <person name="Bunk B."/>
            <person name="Jeske O."/>
            <person name="Meyerdierks A."/>
            <person name="Storesund J.E."/>
            <person name="Kallscheuer N."/>
            <person name="Luecker S."/>
            <person name="Lage O.M."/>
            <person name="Pohl T."/>
            <person name="Merkel B.J."/>
            <person name="Hornburger P."/>
            <person name="Mueller R.-W."/>
            <person name="Bruemmer F."/>
            <person name="Labrenz M."/>
            <person name="Spormann A.M."/>
            <person name="Op Den Camp H."/>
            <person name="Overmann J."/>
            <person name="Amann R."/>
            <person name="Jetten M.S.M."/>
            <person name="Mascher T."/>
            <person name="Medema M.H."/>
            <person name="Devos D.P."/>
            <person name="Kaster A.-K."/>
            <person name="Ovreas L."/>
            <person name="Rohde M."/>
            <person name="Galperin M.Y."/>
            <person name="Jogler C."/>
        </authorList>
    </citation>
    <scope>NUCLEOTIDE SEQUENCE [LARGE SCALE GENOMIC DNA]</scope>
    <source>
        <strain evidence="3 4">CA13</strain>
    </source>
</reference>
<evidence type="ECO:0000259" key="2">
    <source>
        <dbReference type="PROSITE" id="PS51202"/>
    </source>
</evidence>
<dbReference type="GO" id="GO:0008324">
    <property type="term" value="F:monoatomic cation transmembrane transporter activity"/>
    <property type="evidence" value="ECO:0007669"/>
    <property type="project" value="InterPro"/>
</dbReference>
<comment type="caution">
    <text evidence="3">The sequence shown here is derived from an EMBL/GenBank/DDBJ whole genome shotgun (WGS) entry which is preliminary data.</text>
</comment>
<sequence>MIGLGNFGASVAEALSANGAEVIAVDLDGDAVDRIASNVTKAAMGNGTDIATLERLGAEGADAAVISTGDDITASILATMSLRDLHVADVYVKVNSRDHARVMDRIGVTETVFPERESAISLGTRMGGKAVLNHVRLGNEFSIQEMAVPGAWQGHTLRELALRQKYEITVVALHDILQDTISSTPDPDAKLKDSDTLLIAGSDETLARVAELP</sequence>
<protein>
    <submittedName>
        <fullName evidence="3">Ktr system potassium uptake protein A</fullName>
    </submittedName>
</protein>
<dbReference type="EMBL" id="SJPJ01000001">
    <property type="protein sequence ID" value="TWT80710.1"/>
    <property type="molecule type" value="Genomic_DNA"/>
</dbReference>
<dbReference type="Gene3D" id="3.30.70.1450">
    <property type="entry name" value="Regulator of K+ conductance, C-terminal domain"/>
    <property type="match status" value="1"/>
</dbReference>
<dbReference type="Gene3D" id="3.40.50.720">
    <property type="entry name" value="NAD(P)-binding Rossmann-like Domain"/>
    <property type="match status" value="1"/>
</dbReference>
<dbReference type="SUPFAM" id="SSF116726">
    <property type="entry name" value="TrkA C-terminal domain-like"/>
    <property type="match status" value="1"/>
</dbReference>
<dbReference type="Proteomes" id="UP000315010">
    <property type="component" value="Unassembled WGS sequence"/>
</dbReference>
<keyword evidence="4" id="KW-1185">Reference proteome</keyword>
<feature type="domain" description="RCK N-terminal" evidence="1">
    <location>
        <begin position="1"/>
        <end position="113"/>
    </location>
</feature>
<dbReference type="InterPro" id="IPR036291">
    <property type="entry name" value="NAD(P)-bd_dom_sf"/>
</dbReference>